<evidence type="ECO:0008006" key="4">
    <source>
        <dbReference type="Google" id="ProtNLM"/>
    </source>
</evidence>
<gene>
    <name evidence="2" type="ORF">GCM10011332_08940</name>
</gene>
<dbReference type="AlphaFoldDB" id="A0A917BVC5"/>
<feature type="chain" id="PRO_5037633408" description="Secreted protein" evidence="1">
    <location>
        <begin position="25"/>
        <end position="157"/>
    </location>
</feature>
<evidence type="ECO:0000313" key="2">
    <source>
        <dbReference type="EMBL" id="GGF57677.1"/>
    </source>
</evidence>
<feature type="signal peptide" evidence="1">
    <location>
        <begin position="1"/>
        <end position="24"/>
    </location>
</feature>
<dbReference type="RefSeq" id="WP_188662096.1">
    <property type="nucleotide sequence ID" value="NZ_BMHV01000005.1"/>
</dbReference>
<evidence type="ECO:0000313" key="3">
    <source>
        <dbReference type="Proteomes" id="UP000632498"/>
    </source>
</evidence>
<sequence length="157" mass="17962">MSFLTKALFSVLFALLVITGPVAAANDEPSSEHKKTEAEVQAVIDACWAVSEEHRNSPNVDTMNQGHELSANCLLKKIYKVARPLYENDDDFLQYYAEPLERTYRGLADLLFGLNQQNKFCPSKCGTIETNIIYNQLALFYADIYRQSYLKNKRYIH</sequence>
<dbReference type="EMBL" id="BMHV01000005">
    <property type="protein sequence ID" value="GGF57677.1"/>
    <property type="molecule type" value="Genomic_DNA"/>
</dbReference>
<name>A0A917BVC5_9PROT</name>
<dbReference type="Proteomes" id="UP000632498">
    <property type="component" value="Unassembled WGS sequence"/>
</dbReference>
<keyword evidence="1" id="KW-0732">Signal</keyword>
<comment type="caution">
    <text evidence="2">The sequence shown here is derived from an EMBL/GenBank/DDBJ whole genome shotgun (WGS) entry which is preliminary data.</text>
</comment>
<protein>
    <recommendedName>
        <fullName evidence="4">Secreted protein</fullName>
    </recommendedName>
</protein>
<accession>A0A917BVC5</accession>
<keyword evidence="3" id="KW-1185">Reference proteome</keyword>
<evidence type="ECO:0000256" key="1">
    <source>
        <dbReference type="SAM" id="SignalP"/>
    </source>
</evidence>
<proteinExistence type="predicted"/>
<reference evidence="2" key="1">
    <citation type="journal article" date="2014" name="Int. J. Syst. Evol. Microbiol.">
        <title>Complete genome sequence of Corynebacterium casei LMG S-19264T (=DSM 44701T), isolated from a smear-ripened cheese.</title>
        <authorList>
            <consortium name="US DOE Joint Genome Institute (JGI-PGF)"/>
            <person name="Walter F."/>
            <person name="Albersmeier A."/>
            <person name="Kalinowski J."/>
            <person name="Ruckert C."/>
        </authorList>
    </citation>
    <scope>NUCLEOTIDE SEQUENCE</scope>
    <source>
        <strain evidence="2">CGMCC 1.15254</strain>
    </source>
</reference>
<reference evidence="2" key="2">
    <citation type="submission" date="2020-09" db="EMBL/GenBank/DDBJ databases">
        <authorList>
            <person name="Sun Q."/>
            <person name="Zhou Y."/>
        </authorList>
    </citation>
    <scope>NUCLEOTIDE SEQUENCE</scope>
    <source>
        <strain evidence="2">CGMCC 1.15254</strain>
    </source>
</reference>
<organism evidence="2 3">
    <name type="scientific">Terasakiella brassicae</name>
    <dbReference type="NCBI Taxonomy" id="1634917"/>
    <lineage>
        <taxon>Bacteria</taxon>
        <taxon>Pseudomonadati</taxon>
        <taxon>Pseudomonadota</taxon>
        <taxon>Alphaproteobacteria</taxon>
        <taxon>Rhodospirillales</taxon>
        <taxon>Terasakiellaceae</taxon>
        <taxon>Terasakiella</taxon>
    </lineage>
</organism>